<dbReference type="Pfam" id="PF13392">
    <property type="entry name" value="HNH_3"/>
    <property type="match status" value="1"/>
</dbReference>
<dbReference type="InterPro" id="IPR044925">
    <property type="entry name" value="His-Me_finger_sf"/>
</dbReference>
<sequence>MTIESGKRVTREVHPLVAAAFIGPRPEGSEVCHNDGDRTNNVPGNLRYDTPRENALDVIRHGRNVNVNKTHCPSGHAYSAENTYVWNGYRHCRECSRKSRADYERRRRQERKRRQSCQVAQSSGPR</sequence>
<dbReference type="Gene3D" id="3.90.75.20">
    <property type="match status" value="1"/>
</dbReference>
<gene>
    <name evidence="3" type="ORF">GM1_030_00750</name>
</gene>
<reference evidence="3 4" key="1">
    <citation type="submission" date="2013-02" db="EMBL/GenBank/DDBJ databases">
        <title>Whole genome shotgun sequence of Gordonia malaquae NBRC 108250.</title>
        <authorList>
            <person name="Yoshida I."/>
            <person name="Hosoyama A."/>
            <person name="Tsuchikane K."/>
            <person name="Ando Y."/>
            <person name="Baba S."/>
            <person name="Ohji S."/>
            <person name="Hamada M."/>
            <person name="Tamura T."/>
            <person name="Yamazoe A."/>
            <person name="Yamazaki S."/>
            <person name="Fujita N."/>
        </authorList>
    </citation>
    <scope>NUCLEOTIDE SEQUENCE [LARGE SCALE GENOMIC DNA]</scope>
    <source>
        <strain evidence="3 4">NBRC 108250</strain>
    </source>
</reference>
<evidence type="ECO:0000259" key="2">
    <source>
        <dbReference type="Pfam" id="PF13392"/>
    </source>
</evidence>
<dbReference type="SUPFAM" id="SSF54060">
    <property type="entry name" value="His-Me finger endonucleases"/>
    <property type="match status" value="1"/>
</dbReference>
<organism evidence="3 4">
    <name type="scientific">Gordonia malaquae NBRC 108250</name>
    <dbReference type="NCBI Taxonomy" id="1223542"/>
    <lineage>
        <taxon>Bacteria</taxon>
        <taxon>Bacillati</taxon>
        <taxon>Actinomycetota</taxon>
        <taxon>Actinomycetes</taxon>
        <taxon>Mycobacteriales</taxon>
        <taxon>Gordoniaceae</taxon>
        <taxon>Gordonia</taxon>
    </lineage>
</organism>
<dbReference type="AlphaFoldDB" id="M3TID2"/>
<feature type="domain" description="HNH nuclease" evidence="2">
    <location>
        <begin position="13"/>
        <end position="55"/>
    </location>
</feature>
<comment type="caution">
    <text evidence="3">The sequence shown here is derived from an EMBL/GenBank/DDBJ whole genome shotgun (WGS) entry which is preliminary data.</text>
</comment>
<feature type="compositionally biased region" description="Basic and acidic residues" evidence="1">
    <location>
        <begin position="27"/>
        <end position="38"/>
    </location>
</feature>
<evidence type="ECO:0000313" key="3">
    <source>
        <dbReference type="EMBL" id="GAC81246.1"/>
    </source>
</evidence>
<keyword evidence="4" id="KW-1185">Reference proteome</keyword>
<accession>M3TID2</accession>
<proteinExistence type="predicted"/>
<dbReference type="Proteomes" id="UP000035009">
    <property type="component" value="Unassembled WGS sequence"/>
</dbReference>
<feature type="region of interest" description="Disordered" evidence="1">
    <location>
        <begin position="98"/>
        <end position="126"/>
    </location>
</feature>
<evidence type="ECO:0000256" key="1">
    <source>
        <dbReference type="SAM" id="MobiDB-lite"/>
    </source>
</evidence>
<dbReference type="InterPro" id="IPR003615">
    <property type="entry name" value="HNH_nuc"/>
</dbReference>
<dbReference type="EMBL" id="BAOP01000030">
    <property type="protein sequence ID" value="GAC81246.1"/>
    <property type="molecule type" value="Genomic_DNA"/>
</dbReference>
<name>M3TID2_GORML</name>
<feature type="compositionally biased region" description="Basic and acidic residues" evidence="1">
    <location>
        <begin position="98"/>
        <end position="107"/>
    </location>
</feature>
<dbReference type="STRING" id="410332.SAMN04488550_4148"/>
<evidence type="ECO:0000313" key="4">
    <source>
        <dbReference type="Proteomes" id="UP000035009"/>
    </source>
</evidence>
<protein>
    <recommendedName>
        <fullName evidence="2">HNH nuclease domain-containing protein</fullName>
    </recommendedName>
</protein>
<feature type="compositionally biased region" description="Polar residues" evidence="1">
    <location>
        <begin position="116"/>
        <end position="126"/>
    </location>
</feature>
<feature type="region of interest" description="Disordered" evidence="1">
    <location>
        <begin position="25"/>
        <end position="49"/>
    </location>
</feature>